<sequence length="101" mass="11546">MTEQVPRVAREFHVGPAGDRYALTRDLKTGEPYVLHRPCESDPEVQLDLGSFLVLFRGQERDDLLQLIGSLLPDDEQPVRDGLGVVRPARFMSRWMPSRQD</sequence>
<evidence type="ECO:0000313" key="1">
    <source>
        <dbReference type="EMBL" id="MDN3574574.1"/>
    </source>
</evidence>
<organism evidence="1 2">
    <name type="scientific">Methylobacterium longum</name>
    <dbReference type="NCBI Taxonomy" id="767694"/>
    <lineage>
        <taxon>Bacteria</taxon>
        <taxon>Pseudomonadati</taxon>
        <taxon>Pseudomonadota</taxon>
        <taxon>Alphaproteobacteria</taxon>
        <taxon>Hyphomicrobiales</taxon>
        <taxon>Methylobacteriaceae</taxon>
        <taxon>Methylobacterium</taxon>
    </lineage>
</organism>
<proteinExistence type="predicted"/>
<protein>
    <submittedName>
        <fullName evidence="1">Uncharacterized protein</fullName>
    </submittedName>
</protein>
<gene>
    <name evidence="1" type="ORF">QWZ18_28750</name>
</gene>
<accession>A0ABT8AZ89</accession>
<dbReference type="RefSeq" id="WP_238293531.1">
    <property type="nucleotide sequence ID" value="NZ_BPQS01000071.1"/>
</dbReference>
<dbReference type="EMBL" id="JAUFPT010000105">
    <property type="protein sequence ID" value="MDN3574574.1"/>
    <property type="molecule type" value="Genomic_DNA"/>
</dbReference>
<keyword evidence="2" id="KW-1185">Reference proteome</keyword>
<comment type="caution">
    <text evidence="1">The sequence shown here is derived from an EMBL/GenBank/DDBJ whole genome shotgun (WGS) entry which is preliminary data.</text>
</comment>
<dbReference type="Proteomes" id="UP001244297">
    <property type="component" value="Unassembled WGS sequence"/>
</dbReference>
<reference evidence="2" key="1">
    <citation type="journal article" date="2019" name="Int. J. Syst. Evol. Microbiol.">
        <title>The Global Catalogue of Microorganisms (GCM) 10K type strain sequencing project: providing services to taxonomists for standard genome sequencing and annotation.</title>
        <authorList>
            <consortium name="The Broad Institute Genomics Platform"/>
            <consortium name="The Broad Institute Genome Sequencing Center for Infectious Disease"/>
            <person name="Wu L."/>
            <person name="Ma J."/>
        </authorList>
    </citation>
    <scope>NUCLEOTIDE SEQUENCE [LARGE SCALE GENOMIC DNA]</scope>
    <source>
        <strain evidence="2">CECT 7806</strain>
    </source>
</reference>
<evidence type="ECO:0000313" key="2">
    <source>
        <dbReference type="Proteomes" id="UP001244297"/>
    </source>
</evidence>
<name>A0ABT8AZ89_9HYPH</name>